<feature type="coiled-coil region" evidence="2">
    <location>
        <begin position="193"/>
        <end position="249"/>
    </location>
</feature>
<dbReference type="AlphaFoldDB" id="A0A6L5YTR8"/>
<comment type="similarity">
    <text evidence="1">Belongs to the plasmid mobilization pre family.</text>
</comment>
<dbReference type="GO" id="GO:0003677">
    <property type="term" value="F:DNA binding"/>
    <property type="evidence" value="ECO:0007669"/>
    <property type="project" value="InterPro"/>
</dbReference>
<keyword evidence="2" id="KW-0175">Coiled coil</keyword>
<sequence>MAVLSFHCQCYKAGALKGIDAHNRRLHKKHISNPDIDNNLSCNNRIYKAPVKSLYADCKALIQKKVIANGNRVRRDSNWIVECIFTFPEDLPLELLDSYNTLVLSYMDSRLGGNENLIEAVCHVDEIGRPHLHADYCLITSENRLSSKTLITRDFIKSIHDKLPLVLQHHNFDVQRGESIPQRQGKLNPADYKKAKEREKKELNDKINKLAAEYNRLVELYNKLLAEAVMLKERNIQKARAILEEMERSR</sequence>
<evidence type="ECO:0000256" key="2">
    <source>
        <dbReference type="SAM" id="Coils"/>
    </source>
</evidence>
<dbReference type="CDD" id="cd17242">
    <property type="entry name" value="MobM_relaxase"/>
    <property type="match status" value="1"/>
</dbReference>
<gene>
    <name evidence="3" type="ORF">FYJ75_12285</name>
</gene>
<dbReference type="Pfam" id="PF01076">
    <property type="entry name" value="Mob_Pre"/>
    <property type="match status" value="1"/>
</dbReference>
<dbReference type="RefSeq" id="WP_154430728.1">
    <property type="nucleotide sequence ID" value="NZ_VUNI01000025.1"/>
</dbReference>
<comment type="caution">
    <text evidence="3">The sequence shown here is derived from an EMBL/GenBank/DDBJ whole genome shotgun (WGS) entry which is preliminary data.</text>
</comment>
<accession>A0A6L5YTR8</accession>
<dbReference type="Proteomes" id="UP000474024">
    <property type="component" value="Unassembled WGS sequence"/>
</dbReference>
<evidence type="ECO:0008006" key="5">
    <source>
        <dbReference type="Google" id="ProtNLM"/>
    </source>
</evidence>
<evidence type="ECO:0000313" key="4">
    <source>
        <dbReference type="Proteomes" id="UP000474024"/>
    </source>
</evidence>
<proteinExistence type="inferred from homology"/>
<evidence type="ECO:0000313" key="3">
    <source>
        <dbReference type="EMBL" id="MST75758.1"/>
    </source>
</evidence>
<evidence type="ECO:0000256" key="1">
    <source>
        <dbReference type="ARBA" id="ARBA00010657"/>
    </source>
</evidence>
<dbReference type="Gene3D" id="3.30.930.30">
    <property type="match status" value="1"/>
</dbReference>
<organism evidence="3 4">
    <name type="scientific">Roseburia porci</name>
    <dbReference type="NCBI Taxonomy" id="2605790"/>
    <lineage>
        <taxon>Bacteria</taxon>
        <taxon>Bacillati</taxon>
        <taxon>Bacillota</taxon>
        <taxon>Clostridia</taxon>
        <taxon>Lachnospirales</taxon>
        <taxon>Lachnospiraceae</taxon>
        <taxon>Roseburia</taxon>
    </lineage>
</organism>
<protein>
    <recommendedName>
        <fullName evidence="5">Plasmid recombination enzyme</fullName>
    </recommendedName>
</protein>
<dbReference type="EMBL" id="VUNI01000025">
    <property type="protein sequence ID" value="MST75758.1"/>
    <property type="molecule type" value="Genomic_DNA"/>
</dbReference>
<dbReference type="GO" id="GO:0006310">
    <property type="term" value="P:DNA recombination"/>
    <property type="evidence" value="ECO:0007669"/>
    <property type="project" value="InterPro"/>
</dbReference>
<keyword evidence="4" id="KW-1185">Reference proteome</keyword>
<name>A0A6L5YTR8_9FIRM</name>
<reference evidence="3 4" key="1">
    <citation type="submission" date="2019-08" db="EMBL/GenBank/DDBJ databases">
        <title>In-depth cultivation of the pig gut microbiome towards novel bacterial diversity and tailored functional studies.</title>
        <authorList>
            <person name="Wylensek D."/>
            <person name="Hitch T.C.A."/>
            <person name="Clavel T."/>
        </authorList>
    </citation>
    <scope>NUCLEOTIDE SEQUENCE [LARGE SCALE GENOMIC DNA]</scope>
    <source>
        <strain evidence="3 4">MUC/MUC-530-WT-4D</strain>
    </source>
</reference>
<dbReference type="InterPro" id="IPR001668">
    <property type="entry name" value="Mob_Pre"/>
</dbReference>